<gene>
    <name evidence="1" type="ORF">SAMN05443544_2951</name>
</gene>
<sequence>MTRPSPAADDQRIALIQKHAIRAFRAAGVDGPVVPDPGDALNTSIRSTAGAEYGLANLTLTCLSLPRWRWRRQIRNHVASIVAGTADQQPFDLTDPEIRVGLRSRLMPENGLPWNLDYARRIAPGLLEVLCVDLPATVGFVSDESIAGHDAEALFALGRSQLQFERIDAREEIAPGLTALVGESFFVASRVLDPRFMAAELEGAPRGVAFFAPGRSELFIAPISGAESVEPITALARLASRLDPASRPGSLSGALYFTDGTQFQRISDVGEDGELAVIADGPFLDAINA</sequence>
<dbReference type="RefSeq" id="WP_143231660.1">
    <property type="nucleotide sequence ID" value="NZ_FSRJ01000004.1"/>
</dbReference>
<dbReference type="AlphaFoldDB" id="A0A1N6H7C2"/>
<organism evidence="1 2">
    <name type="scientific">Agromyces cerinus subsp. cerinus</name>
    <dbReference type="NCBI Taxonomy" id="232089"/>
    <lineage>
        <taxon>Bacteria</taxon>
        <taxon>Bacillati</taxon>
        <taxon>Actinomycetota</taxon>
        <taxon>Actinomycetes</taxon>
        <taxon>Micrococcales</taxon>
        <taxon>Microbacteriaceae</taxon>
        <taxon>Agromyces</taxon>
    </lineage>
</organism>
<accession>A0A1N6H7C2</accession>
<dbReference type="Proteomes" id="UP000184699">
    <property type="component" value="Unassembled WGS sequence"/>
</dbReference>
<proteinExistence type="predicted"/>
<name>A0A1N6H7C2_9MICO</name>
<keyword evidence="2" id="KW-1185">Reference proteome</keyword>
<reference evidence="2" key="1">
    <citation type="submission" date="2016-11" db="EMBL/GenBank/DDBJ databases">
        <authorList>
            <person name="Varghese N."/>
            <person name="Submissions S."/>
        </authorList>
    </citation>
    <scope>NUCLEOTIDE SEQUENCE [LARGE SCALE GENOMIC DNA]</scope>
    <source>
        <strain evidence="2">DSM 8595</strain>
    </source>
</reference>
<dbReference type="STRING" id="232089.SAMN05443544_2951"/>
<dbReference type="OrthoDB" id="280176at2"/>
<dbReference type="EMBL" id="FSRJ01000004">
    <property type="protein sequence ID" value="SIO15684.1"/>
    <property type="molecule type" value="Genomic_DNA"/>
</dbReference>
<evidence type="ECO:0000313" key="1">
    <source>
        <dbReference type="EMBL" id="SIO15684.1"/>
    </source>
</evidence>
<protein>
    <submittedName>
        <fullName evidence="1">Uncharacterized protein</fullName>
    </submittedName>
</protein>
<evidence type="ECO:0000313" key="2">
    <source>
        <dbReference type="Proteomes" id="UP000184699"/>
    </source>
</evidence>